<keyword evidence="4" id="KW-0812">Transmembrane</keyword>
<evidence type="ECO:0000256" key="5">
    <source>
        <dbReference type="ARBA" id="ARBA00022729"/>
    </source>
</evidence>
<gene>
    <name evidence="11" type="ORF">BQ4739_LOCUS10020</name>
    <name evidence="12" type="ORF">BQ4739_LOCUS17428</name>
</gene>
<evidence type="ECO:0000256" key="9">
    <source>
        <dbReference type="ARBA" id="ARBA00023170"/>
    </source>
</evidence>
<proteinExistence type="predicted"/>
<sequence>MYGFEVCGTDKPYKSWGWAGVSCNQLGTVTGLNLTALCVTVKPNATLPILDVLATISNLTQLQSLVLSGIGLSGPLDSSTSAAAPGLDTFQELQLLDISHNPGINGTLPSSWYSLAAFQTLNISHTGVTGSLPASYAALQQLREFRAANCTRISGSLPATWGLLELEVLEVTNAALTEALPPEWVDAAALRQTVEVAQLPSNSMMRQMGLWPVLKEPLASEEVQLLVGAGMARTADSPTAAKAQLNADASSVEPLALGMLRLRVLDLSVAMPAGGGLSGTLPASYAALEQLQVLILSGHTFNDSLPASWTRLEQLRVFDISHNSITGSLPAWYSSMRQLTVFKANDNQLKRSASGPPEFFEFLFGPTSKLQCLSVAGNKEELLDAAAAAKIAAKAQQRWPPVPLALNEPVSSLCDAEPWK</sequence>
<evidence type="ECO:0000313" key="12">
    <source>
        <dbReference type="EMBL" id="SZX77078.1"/>
    </source>
</evidence>
<keyword evidence="10" id="KW-0325">Glycoprotein</keyword>
<reference evidence="12 13" key="1">
    <citation type="submission" date="2016-10" db="EMBL/GenBank/DDBJ databases">
        <authorList>
            <person name="Cai Z."/>
        </authorList>
    </citation>
    <scope>NUCLEOTIDE SEQUENCE [LARGE SCALE GENOMIC DNA]</scope>
</reference>
<dbReference type="EMBL" id="FNXT01000951">
    <property type="protein sequence ID" value="SZX69739.1"/>
    <property type="molecule type" value="Genomic_DNA"/>
</dbReference>
<evidence type="ECO:0000313" key="11">
    <source>
        <dbReference type="EMBL" id="SZX69739.1"/>
    </source>
</evidence>
<dbReference type="InterPro" id="IPR032675">
    <property type="entry name" value="LRR_dom_sf"/>
</dbReference>
<dbReference type="STRING" id="3088.A0A383WHZ7"/>
<keyword evidence="5" id="KW-0732">Signal</keyword>
<keyword evidence="13" id="KW-1185">Reference proteome</keyword>
<dbReference type="InterPro" id="IPR001611">
    <property type="entry name" value="Leu-rich_rpt"/>
</dbReference>
<dbReference type="SUPFAM" id="SSF52047">
    <property type="entry name" value="RNI-like"/>
    <property type="match status" value="1"/>
</dbReference>
<evidence type="ECO:0000313" key="13">
    <source>
        <dbReference type="Proteomes" id="UP000256970"/>
    </source>
</evidence>
<dbReference type="Pfam" id="PF00560">
    <property type="entry name" value="LRR_1"/>
    <property type="match status" value="1"/>
</dbReference>
<evidence type="ECO:0000256" key="3">
    <source>
        <dbReference type="ARBA" id="ARBA00022614"/>
    </source>
</evidence>
<evidence type="ECO:0000256" key="8">
    <source>
        <dbReference type="ARBA" id="ARBA00023136"/>
    </source>
</evidence>
<protein>
    <recommendedName>
        <fullName evidence="14">Leucine-rich repeat-containing N-terminal plant-type domain-containing protein</fullName>
    </recommendedName>
</protein>
<dbReference type="GO" id="GO:0016020">
    <property type="term" value="C:membrane"/>
    <property type="evidence" value="ECO:0007669"/>
    <property type="project" value="UniProtKB-SubCell"/>
</dbReference>
<dbReference type="Gene3D" id="3.80.10.10">
    <property type="entry name" value="Ribonuclease Inhibitor"/>
    <property type="match status" value="2"/>
</dbReference>
<keyword evidence="7" id="KW-1133">Transmembrane helix</keyword>
<keyword evidence="8" id="KW-0472">Membrane</keyword>
<name>A0A383WHZ7_TETOB</name>
<evidence type="ECO:0000256" key="1">
    <source>
        <dbReference type="ARBA" id="ARBA00004167"/>
    </source>
</evidence>
<keyword evidence="9" id="KW-0675">Receptor</keyword>
<dbReference type="GO" id="GO:0005930">
    <property type="term" value="C:axoneme"/>
    <property type="evidence" value="ECO:0007669"/>
    <property type="project" value="UniProtKB-SubCell"/>
</dbReference>
<dbReference type="Proteomes" id="UP000256970">
    <property type="component" value="Unassembled WGS sequence"/>
</dbReference>
<dbReference type="PANTHER" id="PTHR27000:SF642">
    <property type="entry name" value="INACTIVE LEUCINE-RICH REPEAT RECEPTOR KINASE XIAO-RELATED"/>
    <property type="match status" value="1"/>
</dbReference>
<dbReference type="PANTHER" id="PTHR27000">
    <property type="entry name" value="LEUCINE-RICH REPEAT RECEPTOR-LIKE PROTEIN KINASE FAMILY PROTEIN-RELATED"/>
    <property type="match status" value="1"/>
</dbReference>
<dbReference type="AlphaFoldDB" id="A0A383WHZ7"/>
<comment type="subcellular location">
    <subcellularLocation>
        <location evidence="2">Cytoplasm</location>
        <location evidence="2">Cytoskeleton</location>
        <location evidence="2">Cilium axoneme</location>
    </subcellularLocation>
    <subcellularLocation>
        <location evidence="1">Membrane</location>
        <topology evidence="1">Single-pass membrane protein</topology>
    </subcellularLocation>
</comment>
<evidence type="ECO:0008006" key="14">
    <source>
        <dbReference type="Google" id="ProtNLM"/>
    </source>
</evidence>
<evidence type="ECO:0000256" key="6">
    <source>
        <dbReference type="ARBA" id="ARBA00022737"/>
    </source>
</evidence>
<organism evidence="12 13">
    <name type="scientific">Tetradesmus obliquus</name>
    <name type="common">Green alga</name>
    <name type="synonym">Acutodesmus obliquus</name>
    <dbReference type="NCBI Taxonomy" id="3088"/>
    <lineage>
        <taxon>Eukaryota</taxon>
        <taxon>Viridiplantae</taxon>
        <taxon>Chlorophyta</taxon>
        <taxon>core chlorophytes</taxon>
        <taxon>Chlorophyceae</taxon>
        <taxon>CS clade</taxon>
        <taxon>Sphaeropleales</taxon>
        <taxon>Scenedesmaceae</taxon>
        <taxon>Tetradesmus</taxon>
    </lineage>
</organism>
<dbReference type="EMBL" id="FNXT01001273">
    <property type="protein sequence ID" value="SZX77078.1"/>
    <property type="molecule type" value="Genomic_DNA"/>
</dbReference>
<keyword evidence="3" id="KW-0433">Leucine-rich repeat</keyword>
<accession>A0A383WHZ7</accession>
<keyword evidence="6" id="KW-0677">Repeat</keyword>
<evidence type="ECO:0000256" key="7">
    <source>
        <dbReference type="ARBA" id="ARBA00022989"/>
    </source>
</evidence>
<evidence type="ECO:0000256" key="2">
    <source>
        <dbReference type="ARBA" id="ARBA00004430"/>
    </source>
</evidence>
<evidence type="ECO:0000256" key="10">
    <source>
        <dbReference type="ARBA" id="ARBA00023180"/>
    </source>
</evidence>
<evidence type="ECO:0000256" key="4">
    <source>
        <dbReference type="ARBA" id="ARBA00022692"/>
    </source>
</evidence>